<protein>
    <submittedName>
        <fullName evidence="1">Membrane protein</fullName>
    </submittedName>
</protein>
<gene>
    <name evidence="1" type="ORF">JOE57_001181</name>
</gene>
<evidence type="ECO:0000313" key="1">
    <source>
        <dbReference type="EMBL" id="MBM7798260.1"/>
    </source>
</evidence>
<accession>A0ABS2RGX2</accession>
<dbReference type="EMBL" id="JAFBCF010000001">
    <property type="protein sequence ID" value="MBM7798260.1"/>
    <property type="molecule type" value="Genomic_DNA"/>
</dbReference>
<organism evidence="1 2">
    <name type="scientific">Microlunatus panaciterrae</name>
    <dbReference type="NCBI Taxonomy" id="400768"/>
    <lineage>
        <taxon>Bacteria</taxon>
        <taxon>Bacillati</taxon>
        <taxon>Actinomycetota</taxon>
        <taxon>Actinomycetes</taxon>
        <taxon>Propionibacteriales</taxon>
        <taxon>Propionibacteriaceae</taxon>
        <taxon>Microlunatus</taxon>
    </lineage>
</organism>
<sequence length="74" mass="7927">MCEWVELPDGTLQACGETGCVQIRAEDDYWVVSAGTAMFTQLHGSVDAAKERGEVWLALIDKDATGAGPTQTPQ</sequence>
<reference evidence="1 2" key="1">
    <citation type="submission" date="2021-01" db="EMBL/GenBank/DDBJ databases">
        <title>Sequencing the genomes of 1000 actinobacteria strains.</title>
        <authorList>
            <person name="Klenk H.-P."/>
        </authorList>
    </citation>
    <scope>NUCLEOTIDE SEQUENCE [LARGE SCALE GENOMIC DNA]</scope>
    <source>
        <strain evidence="1 2">DSM 18662</strain>
    </source>
</reference>
<keyword evidence="2" id="KW-1185">Reference proteome</keyword>
<name>A0ABS2RGX2_9ACTN</name>
<comment type="caution">
    <text evidence="1">The sequence shown here is derived from an EMBL/GenBank/DDBJ whole genome shotgun (WGS) entry which is preliminary data.</text>
</comment>
<evidence type="ECO:0000313" key="2">
    <source>
        <dbReference type="Proteomes" id="UP000704762"/>
    </source>
</evidence>
<proteinExistence type="predicted"/>
<dbReference type="Proteomes" id="UP000704762">
    <property type="component" value="Unassembled WGS sequence"/>
</dbReference>